<evidence type="ECO:0008006" key="15">
    <source>
        <dbReference type="Google" id="ProtNLM"/>
    </source>
</evidence>
<feature type="repeat" description="Solcar" evidence="10">
    <location>
        <begin position="131"/>
        <end position="220"/>
    </location>
</feature>
<evidence type="ECO:0000256" key="1">
    <source>
        <dbReference type="ARBA" id="ARBA00004448"/>
    </source>
</evidence>
<dbReference type="InterPro" id="IPR002067">
    <property type="entry name" value="MCP"/>
</dbReference>
<evidence type="ECO:0000256" key="12">
    <source>
        <dbReference type="SAM" id="Phobius"/>
    </source>
</evidence>
<sequence>MSAEPLKQLEIAPSNQFQKLFGKLINGGVAGITGVSIIYPIDMAKTRLQNQSPLPNGKLPYNGLRLCSFLSNIPRIHCVKSIISKEGVKGLYRGLIPNLVGITPEKAIKLAVNDAMRGYFAAKEKKPIEKISAFSGMISGAVAGFCQVIATNPMEVVKIQLQTATQSTNTPSNNQKPTSALNVVKTLGIRGLYRGTCATLLRDVPFSIIFFPLTSYTTNKLHHIFHGSMSTQKPQFDAIFSGGLISGVVAAVIVTPADVIKTRLQAGLLGNQNSKKVGFLEMGRAIVASDGIKGLFKGYIPRAMTTAPLFGIAIMTYELQQRYFPI</sequence>
<evidence type="ECO:0000313" key="14">
    <source>
        <dbReference type="Proteomes" id="UP000245383"/>
    </source>
</evidence>
<evidence type="ECO:0000256" key="7">
    <source>
        <dbReference type="ARBA" id="ARBA00022989"/>
    </source>
</evidence>
<evidence type="ECO:0000313" key="13">
    <source>
        <dbReference type="EMBL" id="PVU85889.1"/>
    </source>
</evidence>
<proteinExistence type="inferred from homology"/>
<comment type="caution">
    <text evidence="13">The sequence shown here is derived from an EMBL/GenBank/DDBJ whole genome shotgun (WGS) entry which is preliminary data.</text>
</comment>
<keyword evidence="3 11" id="KW-0813">Transport</keyword>
<evidence type="ECO:0000256" key="2">
    <source>
        <dbReference type="ARBA" id="ARBA00006375"/>
    </source>
</evidence>
<dbReference type="GO" id="GO:0022857">
    <property type="term" value="F:transmembrane transporter activity"/>
    <property type="evidence" value="ECO:0007669"/>
    <property type="project" value="TreeGrafter"/>
</dbReference>
<keyword evidence="8" id="KW-0496">Mitochondrion</keyword>
<feature type="transmembrane region" description="Helical" evidence="12">
    <location>
        <begin position="238"/>
        <end position="260"/>
    </location>
</feature>
<keyword evidence="6" id="KW-0999">Mitochondrion inner membrane</keyword>
<feature type="repeat" description="Solcar" evidence="10">
    <location>
        <begin position="234"/>
        <end position="323"/>
    </location>
</feature>
<dbReference type="PROSITE" id="PS50920">
    <property type="entry name" value="SOLCAR"/>
    <property type="match status" value="3"/>
</dbReference>
<name>A0A2T9Y0L2_9FUNG</name>
<dbReference type="PANTHER" id="PTHR45678">
    <property type="entry name" value="MITOCHONDRIAL 2-OXODICARBOXYLATE CARRIER 1-RELATED"/>
    <property type="match status" value="1"/>
</dbReference>
<dbReference type="Proteomes" id="UP000245383">
    <property type="component" value="Unassembled WGS sequence"/>
</dbReference>
<dbReference type="InterPro" id="IPR018108">
    <property type="entry name" value="MCP_transmembrane"/>
</dbReference>
<keyword evidence="14" id="KW-1185">Reference proteome</keyword>
<evidence type="ECO:0000256" key="3">
    <source>
        <dbReference type="ARBA" id="ARBA00022448"/>
    </source>
</evidence>
<dbReference type="SUPFAM" id="SSF103506">
    <property type="entry name" value="Mitochondrial carrier"/>
    <property type="match status" value="1"/>
</dbReference>
<evidence type="ECO:0000256" key="10">
    <source>
        <dbReference type="PROSITE-ProRule" id="PRU00282"/>
    </source>
</evidence>
<organism evidence="13 14">
    <name type="scientific">Smittium simulii</name>
    <dbReference type="NCBI Taxonomy" id="133385"/>
    <lineage>
        <taxon>Eukaryota</taxon>
        <taxon>Fungi</taxon>
        <taxon>Fungi incertae sedis</taxon>
        <taxon>Zoopagomycota</taxon>
        <taxon>Kickxellomycotina</taxon>
        <taxon>Harpellomycetes</taxon>
        <taxon>Harpellales</taxon>
        <taxon>Legeriomycetaceae</taxon>
        <taxon>Smittium</taxon>
    </lineage>
</organism>
<dbReference type="Pfam" id="PF00153">
    <property type="entry name" value="Mito_carr"/>
    <property type="match status" value="3"/>
</dbReference>
<comment type="similarity">
    <text evidence="2 11">Belongs to the mitochondrial carrier (TC 2.A.29) family.</text>
</comment>
<dbReference type="OrthoDB" id="2161at2759"/>
<dbReference type="EMBL" id="MBFR01000772">
    <property type="protein sequence ID" value="PVU85889.1"/>
    <property type="molecule type" value="Genomic_DNA"/>
</dbReference>
<keyword evidence="5" id="KW-0677">Repeat</keyword>
<accession>A0A2T9Y0L2</accession>
<evidence type="ECO:0000256" key="8">
    <source>
        <dbReference type="ARBA" id="ARBA00023128"/>
    </source>
</evidence>
<dbReference type="GO" id="GO:0005743">
    <property type="term" value="C:mitochondrial inner membrane"/>
    <property type="evidence" value="ECO:0007669"/>
    <property type="project" value="UniProtKB-SubCell"/>
</dbReference>
<keyword evidence="9 10" id="KW-0472">Membrane</keyword>
<feature type="repeat" description="Solcar" evidence="10">
    <location>
        <begin position="18"/>
        <end position="119"/>
    </location>
</feature>
<reference evidence="13 14" key="1">
    <citation type="journal article" date="2018" name="MBio">
        <title>Comparative Genomics Reveals the Core Gene Toolbox for the Fungus-Insect Symbiosis.</title>
        <authorList>
            <person name="Wang Y."/>
            <person name="Stata M."/>
            <person name="Wang W."/>
            <person name="Stajich J.E."/>
            <person name="White M.M."/>
            <person name="Moncalvo J.M."/>
        </authorList>
    </citation>
    <scope>NUCLEOTIDE SEQUENCE [LARGE SCALE GENOMIC DNA]</scope>
    <source>
        <strain evidence="13 14">SWE-8-4</strain>
    </source>
</reference>
<dbReference type="PRINTS" id="PR00926">
    <property type="entry name" value="MITOCARRIER"/>
</dbReference>
<protein>
    <recommendedName>
        <fullName evidence="15">Mitochondrial carrier protein</fullName>
    </recommendedName>
</protein>
<dbReference type="PANTHER" id="PTHR45678:SF15">
    <property type="entry name" value="MITOCHONDRIAL SUBSTRATE CARRIER FAMILY PROTEIN X"/>
    <property type="match status" value="1"/>
</dbReference>
<evidence type="ECO:0000256" key="5">
    <source>
        <dbReference type="ARBA" id="ARBA00022737"/>
    </source>
</evidence>
<evidence type="ECO:0000256" key="9">
    <source>
        <dbReference type="ARBA" id="ARBA00023136"/>
    </source>
</evidence>
<keyword evidence="7 12" id="KW-1133">Transmembrane helix</keyword>
<evidence type="ECO:0000256" key="11">
    <source>
        <dbReference type="RuleBase" id="RU000488"/>
    </source>
</evidence>
<feature type="transmembrane region" description="Helical" evidence="12">
    <location>
        <begin position="20"/>
        <end position="41"/>
    </location>
</feature>
<evidence type="ECO:0000256" key="4">
    <source>
        <dbReference type="ARBA" id="ARBA00022692"/>
    </source>
</evidence>
<keyword evidence="4 10" id="KW-0812">Transmembrane</keyword>
<comment type="subcellular location">
    <subcellularLocation>
        <location evidence="1">Mitochondrion inner membrane</location>
        <topology evidence="1">Multi-pass membrane protein</topology>
    </subcellularLocation>
</comment>
<dbReference type="AlphaFoldDB" id="A0A2T9Y0L2"/>
<dbReference type="Gene3D" id="1.50.40.10">
    <property type="entry name" value="Mitochondrial carrier domain"/>
    <property type="match status" value="2"/>
</dbReference>
<dbReference type="InterPro" id="IPR023395">
    <property type="entry name" value="MCP_dom_sf"/>
</dbReference>
<gene>
    <name evidence="13" type="ORF">BB561_006875</name>
</gene>
<evidence type="ECO:0000256" key="6">
    <source>
        <dbReference type="ARBA" id="ARBA00022792"/>
    </source>
</evidence>
<dbReference type="InterPro" id="IPR051028">
    <property type="entry name" value="Mito_Solute_Carrier"/>
</dbReference>